<keyword evidence="3" id="KW-1185">Reference proteome</keyword>
<dbReference type="RefSeq" id="WP_349639515.1">
    <property type="nucleotide sequence ID" value="NZ_CP090958.1"/>
</dbReference>
<reference evidence="2 3" key="1">
    <citation type="submission" date="2023-05" db="EMBL/GenBank/DDBJ databases">
        <title>Lithophilousrod everest ZFBP1038 complete genpme.</title>
        <authorList>
            <person name="Tian M."/>
        </authorList>
    </citation>
    <scope>NUCLEOTIDE SEQUENCE [LARGE SCALE GENOMIC DNA]</scope>
    <source>
        <strain evidence="2 3">ZFBP1038</strain>
    </source>
</reference>
<accession>A0ABY8QV74</accession>
<dbReference type="SUPFAM" id="SSF103084">
    <property type="entry name" value="Holliday junction resolvase RusA"/>
    <property type="match status" value="1"/>
</dbReference>
<feature type="region of interest" description="Disordered" evidence="1">
    <location>
        <begin position="68"/>
        <end position="88"/>
    </location>
</feature>
<protein>
    <submittedName>
        <fullName evidence="2">RusA family crossover junction endodeoxyribonuclease</fullName>
    </submittedName>
</protein>
<dbReference type="InterPro" id="IPR036614">
    <property type="entry name" value="RusA-like_sf"/>
</dbReference>
<name>A0ABY8QV74_9MICO</name>
<dbReference type="Proteomes" id="UP001209083">
    <property type="component" value="Chromosome"/>
</dbReference>
<evidence type="ECO:0000256" key="1">
    <source>
        <dbReference type="SAM" id="MobiDB-lite"/>
    </source>
</evidence>
<sequence length="148" mass="16094">MKFTVIGLPVSQGSKRHVGRGIMVESSKNLRPWRDSVTAEARIARDGQMDGALLVACDFYLPRPKGHYGTGRNQGVLKPTAPRHPAKKPDIDKLARAILDALSAAGVYGDDAQVVRLEATKHYVTEHEADPLDVPGVIVTVSQTRSTR</sequence>
<dbReference type="InterPro" id="IPR008822">
    <property type="entry name" value="Endonuclease_RusA-like"/>
</dbReference>
<organism evidence="2 3">
    <name type="scientific">Saxibacter everestensis</name>
    <dbReference type="NCBI Taxonomy" id="2909229"/>
    <lineage>
        <taxon>Bacteria</taxon>
        <taxon>Bacillati</taxon>
        <taxon>Actinomycetota</taxon>
        <taxon>Actinomycetes</taxon>
        <taxon>Micrococcales</taxon>
        <taxon>Brevibacteriaceae</taxon>
        <taxon>Saxibacter</taxon>
    </lineage>
</organism>
<dbReference type="Pfam" id="PF05866">
    <property type="entry name" value="RusA"/>
    <property type="match status" value="1"/>
</dbReference>
<gene>
    <name evidence="2" type="ORF">LWF01_02770</name>
</gene>
<evidence type="ECO:0000313" key="3">
    <source>
        <dbReference type="Proteomes" id="UP001209083"/>
    </source>
</evidence>
<dbReference type="Gene3D" id="3.30.1330.70">
    <property type="entry name" value="Holliday junction resolvase RusA"/>
    <property type="match status" value="1"/>
</dbReference>
<dbReference type="EMBL" id="CP090958">
    <property type="protein sequence ID" value="WGW12711.1"/>
    <property type="molecule type" value="Genomic_DNA"/>
</dbReference>
<evidence type="ECO:0000313" key="2">
    <source>
        <dbReference type="EMBL" id="WGW12711.1"/>
    </source>
</evidence>
<proteinExistence type="predicted"/>